<accession>A0A7V0Z5E8</accession>
<dbReference type="EMBL" id="DSKY01000014">
    <property type="protein sequence ID" value="HDY58955.1"/>
    <property type="molecule type" value="Genomic_DNA"/>
</dbReference>
<name>A0A7V0Z5E8_UNCW3</name>
<sequence length="727" mass="80761">MKIKYFLVSIALLMAFAYAGEFAISTGASHQKHPEIVFDGTMYRVVYDSVGDIWCAKVTPEGAVASKIRLTSGADQDSTPSIAFDGTNFFIVWTRYSSTFGAIMNQNGQIISGPFMVQINGYFHPVIAYTNSRFLIAASYQIFIPNGTQGVLEGVLYNTSYVPVGNYFRIAETPSSADYRGSIGHAAIGVDGTKFIVAYPYYIATPPNYPYQNTLSFRFVTTTGSVGSEVVIRSVSGMPTSHDTLLFHPSDIAYNGTKYCIVYHFAESGSSNGSYNNLYGRIINTDGSWGSNEFVIAGQTNINEFAGAVAAEGKYFVITWQDYRAGNYNLYRRYYTESGTAISGEASVTAASNNQILSQIASDGLNNLVVWQDYRSNSHGDIYGNLLANFILTDDSLALAYNGNRHLVRKPNTNEFHMVYTRGGKVIYRYSSNEGLEWPRACTLGTGLFPSIALSSAGLAHIAWTDNNGGLWFRYQTSTNTWSPIYDLSPPPDSPQVHSPPSIGLVVNRGVVYPHILVTRTGQGGENVSHRVDDLSFPVTDPKSGSFEPIEEQQGPPAPVLRRNPSITKDDTDTLHAVWQRGTSDYITYAKRYRIGTWNVLGTVLGIEGSQSAHPFPEAYGNRIFCVWQSKYPYSIEDVYRAYRELSKQDWNKSNMSQTPATKSFYPSNASGFFTVWADEYDSPWDIYYKVHPEDPLYNISQTPGVTSQYPHSCMKYGISGYQLYRR</sequence>
<evidence type="ECO:0000313" key="3">
    <source>
        <dbReference type="EMBL" id="HDY58955.1"/>
    </source>
</evidence>
<feature type="region of interest" description="Disordered" evidence="1">
    <location>
        <begin position="543"/>
        <end position="565"/>
    </location>
</feature>
<feature type="chain" id="PRO_5030710295" description="Exo-alpha-sialidase" evidence="2">
    <location>
        <begin position="20"/>
        <end position="727"/>
    </location>
</feature>
<dbReference type="AlphaFoldDB" id="A0A7V0Z5E8"/>
<reference evidence="3" key="1">
    <citation type="journal article" date="2020" name="mSystems">
        <title>Genome- and Community-Level Interaction Insights into Carbon Utilization and Element Cycling Functions of Hydrothermarchaeota in Hydrothermal Sediment.</title>
        <authorList>
            <person name="Zhou Z."/>
            <person name="Liu Y."/>
            <person name="Xu W."/>
            <person name="Pan J."/>
            <person name="Luo Z.H."/>
            <person name="Li M."/>
        </authorList>
    </citation>
    <scope>NUCLEOTIDE SEQUENCE [LARGE SCALE GENOMIC DNA]</scope>
    <source>
        <strain evidence="3">SpSt-258</strain>
    </source>
</reference>
<evidence type="ECO:0000256" key="1">
    <source>
        <dbReference type="SAM" id="MobiDB-lite"/>
    </source>
</evidence>
<gene>
    <name evidence="3" type="ORF">ENP86_05330</name>
</gene>
<protein>
    <recommendedName>
        <fullName evidence="4">Exo-alpha-sialidase</fullName>
    </recommendedName>
</protein>
<proteinExistence type="predicted"/>
<organism evidence="3">
    <name type="scientific">candidate division WOR-3 bacterium</name>
    <dbReference type="NCBI Taxonomy" id="2052148"/>
    <lineage>
        <taxon>Bacteria</taxon>
        <taxon>Bacteria division WOR-3</taxon>
    </lineage>
</organism>
<evidence type="ECO:0008006" key="4">
    <source>
        <dbReference type="Google" id="ProtNLM"/>
    </source>
</evidence>
<keyword evidence="2" id="KW-0732">Signal</keyword>
<evidence type="ECO:0000256" key="2">
    <source>
        <dbReference type="SAM" id="SignalP"/>
    </source>
</evidence>
<dbReference type="SUPFAM" id="SSF89372">
    <property type="entry name" value="Fucose-specific lectin"/>
    <property type="match status" value="1"/>
</dbReference>
<comment type="caution">
    <text evidence="3">The sequence shown here is derived from an EMBL/GenBank/DDBJ whole genome shotgun (WGS) entry which is preliminary data.</text>
</comment>
<feature type="signal peptide" evidence="2">
    <location>
        <begin position="1"/>
        <end position="19"/>
    </location>
</feature>